<comment type="caution">
    <text evidence="1">The sequence shown here is derived from an EMBL/GenBank/DDBJ whole genome shotgun (WGS) entry which is preliminary data.</text>
</comment>
<reference evidence="1 2" key="2">
    <citation type="submission" date="2021-10" db="EMBL/GenBank/DDBJ databases">
        <authorList>
            <person name="Piombo E."/>
        </authorList>
    </citation>
    <scope>NUCLEOTIDE SEQUENCE [LARGE SCALE GENOMIC DNA]</scope>
</reference>
<organism evidence="1 2">
    <name type="scientific">Clonostachys solani</name>
    <dbReference type="NCBI Taxonomy" id="160281"/>
    <lineage>
        <taxon>Eukaryota</taxon>
        <taxon>Fungi</taxon>
        <taxon>Dikarya</taxon>
        <taxon>Ascomycota</taxon>
        <taxon>Pezizomycotina</taxon>
        <taxon>Sordariomycetes</taxon>
        <taxon>Hypocreomycetidae</taxon>
        <taxon>Hypocreales</taxon>
        <taxon>Bionectriaceae</taxon>
        <taxon>Clonostachys</taxon>
    </lineage>
</organism>
<dbReference type="Proteomes" id="UP000775872">
    <property type="component" value="Unassembled WGS sequence"/>
</dbReference>
<evidence type="ECO:0000313" key="1">
    <source>
        <dbReference type="EMBL" id="CAH0052331.1"/>
    </source>
</evidence>
<accession>A0A9N9ZB82</accession>
<evidence type="ECO:0000313" key="2">
    <source>
        <dbReference type="Proteomes" id="UP000775872"/>
    </source>
</evidence>
<keyword evidence="2" id="KW-1185">Reference proteome</keyword>
<protein>
    <submittedName>
        <fullName evidence="1">Uncharacterized protein</fullName>
    </submittedName>
</protein>
<dbReference type="EMBL" id="CABFOC020000044">
    <property type="protein sequence ID" value="CAH0052331.1"/>
    <property type="molecule type" value="Genomic_DNA"/>
</dbReference>
<sequence>MKPSAAFAFNIGHMASFAAAGSFRRAVDTEGFQLYGYGAGVGGLTLFYAGGNAYIGDYTRIKNPDAAPVIFTASSGYLLGSPNATAFSNSDDVPTWGSGTALAIPAASSSSHAVVFSNSTAGNSSIVADSFTSYGAYIFVYGDDGDMESLWYTVPSDIRGVYALKWNSTGENDNTTISLTLKKTPPSKNPLH</sequence>
<name>A0A9N9ZB82_9HYPO</name>
<dbReference type="OrthoDB" id="5230873at2759"/>
<proteinExistence type="predicted"/>
<gene>
    <name evidence="1" type="ORF">CSOL1703_00015451</name>
</gene>
<dbReference type="AlphaFoldDB" id="A0A9N9ZB82"/>
<reference evidence="2" key="1">
    <citation type="submission" date="2019-06" db="EMBL/GenBank/DDBJ databases">
        <authorList>
            <person name="Broberg M."/>
        </authorList>
    </citation>
    <scope>NUCLEOTIDE SEQUENCE [LARGE SCALE GENOMIC DNA]</scope>
</reference>